<sequence>MRHNKVGALMTADVVRAGYGTPFKEVARRLAEHRISGLPVVDDDEKVLGVISETDLMARQAQAPGAPGSRRLSRRPRWTPGSRARRARAQARTAGQLMSRPAITVHSDATVVEAARVMAHHGVERLPVVDDEERLVGMVTRRDLLQVFLRPDAEIRGAIRNEVLERAMGLPSDAVDVDVHEGVVVLAGQLERRVEATTVVEMCRRTDGVVGVVDHLTHRFDDSRPSSGEPALHGLPYYWQRRP</sequence>
<dbReference type="CDD" id="cd04586">
    <property type="entry name" value="CBS_pair_BON_assoc"/>
    <property type="match status" value="1"/>
</dbReference>
<dbReference type="InterPro" id="IPR000644">
    <property type="entry name" value="CBS_dom"/>
</dbReference>
<dbReference type="Pfam" id="PF04972">
    <property type="entry name" value="BON"/>
    <property type="match status" value="1"/>
</dbReference>
<gene>
    <name evidence="6" type="ORF">GCM10010384_45870</name>
</gene>
<comment type="caution">
    <text evidence="6">The sequence shown here is derived from an EMBL/GenBank/DDBJ whole genome shotgun (WGS) entry which is preliminary data.</text>
</comment>
<dbReference type="RefSeq" id="WP_190199771.1">
    <property type="nucleotide sequence ID" value="NZ_BMWE01000013.1"/>
</dbReference>
<feature type="domain" description="CBS" evidence="5">
    <location>
        <begin position="98"/>
        <end position="154"/>
    </location>
</feature>
<proteinExistence type="predicted"/>
<dbReference type="EMBL" id="BMWE01000013">
    <property type="protein sequence ID" value="GGY33521.1"/>
    <property type="molecule type" value="Genomic_DNA"/>
</dbReference>
<dbReference type="PIRSF" id="PIRSF036990">
    <property type="entry name" value="UCP036990_CBS_BON"/>
    <property type="match status" value="1"/>
</dbReference>
<dbReference type="Proteomes" id="UP000653308">
    <property type="component" value="Unassembled WGS sequence"/>
</dbReference>
<protein>
    <recommendedName>
        <fullName evidence="8">CBS domain-containing protein</fullName>
    </recommendedName>
</protein>
<evidence type="ECO:0000313" key="7">
    <source>
        <dbReference type="Proteomes" id="UP000653308"/>
    </source>
</evidence>
<dbReference type="InterPro" id="IPR051257">
    <property type="entry name" value="Diverse_CBS-Domain"/>
</dbReference>
<dbReference type="SMART" id="SM00116">
    <property type="entry name" value="CBS"/>
    <property type="match status" value="2"/>
</dbReference>
<keyword evidence="1 2" id="KW-0129">CBS domain</keyword>
<feature type="compositionally biased region" description="Basic residues" evidence="3">
    <location>
        <begin position="71"/>
        <end position="86"/>
    </location>
</feature>
<keyword evidence="7" id="KW-1185">Reference proteome</keyword>
<dbReference type="Gene3D" id="3.30.1340.30">
    <property type="match status" value="1"/>
</dbReference>
<dbReference type="InterPro" id="IPR007055">
    <property type="entry name" value="BON_dom"/>
</dbReference>
<reference evidence="7" key="1">
    <citation type="journal article" date="2019" name="Int. J. Syst. Evol. Microbiol.">
        <title>The Global Catalogue of Microorganisms (GCM) 10K type strain sequencing project: providing services to taxonomists for standard genome sequencing and annotation.</title>
        <authorList>
            <consortium name="The Broad Institute Genomics Platform"/>
            <consortium name="The Broad Institute Genome Sequencing Center for Infectious Disease"/>
            <person name="Wu L."/>
            <person name="Ma J."/>
        </authorList>
    </citation>
    <scope>NUCLEOTIDE SEQUENCE [LARGE SCALE GENOMIC DNA]</scope>
    <source>
        <strain evidence="7">JCM 4957</strain>
    </source>
</reference>
<evidence type="ECO:0000313" key="6">
    <source>
        <dbReference type="EMBL" id="GGY33521.1"/>
    </source>
</evidence>
<evidence type="ECO:0008006" key="8">
    <source>
        <dbReference type="Google" id="ProtNLM"/>
    </source>
</evidence>
<dbReference type="InterPro" id="IPR046342">
    <property type="entry name" value="CBS_dom_sf"/>
</dbReference>
<dbReference type="PANTHER" id="PTHR43080:SF29">
    <property type="entry name" value="OS02G0818000 PROTEIN"/>
    <property type="match status" value="1"/>
</dbReference>
<dbReference type="Pfam" id="PF00571">
    <property type="entry name" value="CBS"/>
    <property type="match status" value="2"/>
</dbReference>
<dbReference type="PROSITE" id="PS50914">
    <property type="entry name" value="BON"/>
    <property type="match status" value="1"/>
</dbReference>
<evidence type="ECO:0000259" key="5">
    <source>
        <dbReference type="PROSITE" id="PS51371"/>
    </source>
</evidence>
<accession>A0ABQ3A6D4</accession>
<organism evidence="6 7">
    <name type="scientific">Streptomyces djakartensis</name>
    <dbReference type="NCBI Taxonomy" id="68193"/>
    <lineage>
        <taxon>Bacteria</taxon>
        <taxon>Bacillati</taxon>
        <taxon>Actinomycetota</taxon>
        <taxon>Actinomycetes</taxon>
        <taxon>Kitasatosporales</taxon>
        <taxon>Streptomycetaceae</taxon>
        <taxon>Streptomyces</taxon>
    </lineage>
</organism>
<evidence type="ECO:0000256" key="3">
    <source>
        <dbReference type="SAM" id="MobiDB-lite"/>
    </source>
</evidence>
<evidence type="ECO:0000256" key="1">
    <source>
        <dbReference type="ARBA" id="ARBA00023122"/>
    </source>
</evidence>
<evidence type="ECO:0000256" key="2">
    <source>
        <dbReference type="PROSITE-ProRule" id="PRU00703"/>
    </source>
</evidence>
<name>A0ABQ3A6D4_9ACTN</name>
<dbReference type="Gene3D" id="3.10.580.10">
    <property type="entry name" value="CBS-domain"/>
    <property type="match status" value="1"/>
</dbReference>
<feature type="region of interest" description="Disordered" evidence="3">
    <location>
        <begin position="59"/>
        <end position="86"/>
    </location>
</feature>
<feature type="domain" description="CBS" evidence="5">
    <location>
        <begin position="10"/>
        <end position="67"/>
    </location>
</feature>
<dbReference type="SUPFAM" id="SSF54631">
    <property type="entry name" value="CBS-domain pair"/>
    <property type="match status" value="1"/>
</dbReference>
<dbReference type="PROSITE" id="PS51371">
    <property type="entry name" value="CBS"/>
    <property type="match status" value="2"/>
</dbReference>
<dbReference type="PANTHER" id="PTHR43080">
    <property type="entry name" value="CBS DOMAIN-CONTAINING PROTEIN CBSX3, MITOCHONDRIAL"/>
    <property type="match status" value="1"/>
</dbReference>
<feature type="domain" description="BON" evidence="4">
    <location>
        <begin position="151"/>
        <end position="220"/>
    </location>
</feature>
<evidence type="ECO:0000259" key="4">
    <source>
        <dbReference type="PROSITE" id="PS50914"/>
    </source>
</evidence>
<dbReference type="InterPro" id="IPR017080">
    <property type="entry name" value="UCP036990_CBS_BON"/>
</dbReference>